<organism evidence="3 4">
    <name type="scientific">Methylobacterium hispanicum</name>
    <dbReference type="NCBI Taxonomy" id="270350"/>
    <lineage>
        <taxon>Bacteria</taxon>
        <taxon>Pseudomonadati</taxon>
        <taxon>Pseudomonadota</taxon>
        <taxon>Alphaproteobacteria</taxon>
        <taxon>Hyphomicrobiales</taxon>
        <taxon>Methylobacteriaceae</taxon>
        <taxon>Methylobacterium</taxon>
    </lineage>
</organism>
<feature type="compositionally biased region" description="Basic residues" evidence="1">
    <location>
        <begin position="10"/>
        <end position="27"/>
    </location>
</feature>
<comment type="caution">
    <text evidence="3">The sequence shown here is derived from an EMBL/GenBank/DDBJ whole genome shotgun (WGS) entry which is preliminary data.</text>
</comment>
<protein>
    <submittedName>
        <fullName evidence="3">Uncharacterized protein</fullName>
    </submittedName>
</protein>
<sequence length="84" mass="9077">MAKTPAGRSGAKRPWRPRTRKSRRPRKGVSPLRVAIAMAAAVGAGVWIGHFAQEYFNEGVETVAGVQKMPDLPPHPSTGPISFQ</sequence>
<proteinExistence type="predicted"/>
<evidence type="ECO:0000256" key="2">
    <source>
        <dbReference type="SAM" id="Phobius"/>
    </source>
</evidence>
<reference evidence="3" key="2">
    <citation type="submission" date="2021-08" db="EMBL/GenBank/DDBJ databases">
        <authorList>
            <person name="Tani A."/>
            <person name="Ola A."/>
            <person name="Ogura Y."/>
            <person name="Katsura K."/>
            <person name="Hayashi T."/>
        </authorList>
    </citation>
    <scope>NUCLEOTIDE SEQUENCE</scope>
    <source>
        <strain evidence="3">DSM 16372</strain>
    </source>
</reference>
<evidence type="ECO:0000313" key="4">
    <source>
        <dbReference type="Proteomes" id="UP001055247"/>
    </source>
</evidence>
<keyword evidence="2" id="KW-0812">Transmembrane</keyword>
<dbReference type="AlphaFoldDB" id="A0AAV4ZIJ1"/>
<accession>A0AAV4ZIJ1</accession>
<keyword evidence="4" id="KW-1185">Reference proteome</keyword>
<keyword evidence="2" id="KW-1133">Transmembrane helix</keyword>
<keyword evidence="2" id="KW-0472">Membrane</keyword>
<reference evidence="3" key="1">
    <citation type="journal article" date="2016" name="Front. Microbiol.">
        <title>Genome Sequence of the Piezophilic, Mesophilic Sulfate-Reducing Bacterium Desulfovibrio indicus J2T.</title>
        <authorList>
            <person name="Cao J."/>
            <person name="Maignien L."/>
            <person name="Shao Z."/>
            <person name="Alain K."/>
            <person name="Jebbar M."/>
        </authorList>
    </citation>
    <scope>NUCLEOTIDE SEQUENCE</scope>
    <source>
        <strain evidence="3">DSM 16372</strain>
    </source>
</reference>
<feature type="transmembrane region" description="Helical" evidence="2">
    <location>
        <begin position="30"/>
        <end position="52"/>
    </location>
</feature>
<feature type="region of interest" description="Disordered" evidence="1">
    <location>
        <begin position="1"/>
        <end position="30"/>
    </location>
</feature>
<evidence type="ECO:0000256" key="1">
    <source>
        <dbReference type="SAM" id="MobiDB-lite"/>
    </source>
</evidence>
<name>A0AAV4ZIJ1_9HYPH</name>
<dbReference type="Proteomes" id="UP001055247">
    <property type="component" value="Unassembled WGS sequence"/>
</dbReference>
<evidence type="ECO:0000313" key="3">
    <source>
        <dbReference type="EMBL" id="GJD87630.1"/>
    </source>
</evidence>
<gene>
    <name evidence="3" type="ORF">BHAOGJBA_1135</name>
</gene>
<dbReference type="EMBL" id="BPQO01000004">
    <property type="protein sequence ID" value="GJD87630.1"/>
    <property type="molecule type" value="Genomic_DNA"/>
</dbReference>